<evidence type="ECO:0000256" key="1">
    <source>
        <dbReference type="ARBA" id="ARBA00004651"/>
    </source>
</evidence>
<evidence type="ECO:0000256" key="3">
    <source>
        <dbReference type="ARBA" id="ARBA00022692"/>
    </source>
</evidence>
<dbReference type="InterPro" id="IPR013525">
    <property type="entry name" value="ABC2_TM"/>
</dbReference>
<accession>A0A250FL57</accession>
<dbReference type="GO" id="GO:0140359">
    <property type="term" value="F:ABC-type transporter activity"/>
    <property type="evidence" value="ECO:0007669"/>
    <property type="project" value="InterPro"/>
</dbReference>
<dbReference type="Proteomes" id="UP000217250">
    <property type="component" value="Chromosome"/>
</dbReference>
<evidence type="ECO:0000256" key="2">
    <source>
        <dbReference type="ARBA" id="ARBA00022475"/>
    </source>
</evidence>
<dbReference type="GeneID" id="84807172"/>
<name>A0A250FL57_9FLAO</name>
<dbReference type="AlphaFoldDB" id="A0A250FL57"/>
<dbReference type="GO" id="GO:0005886">
    <property type="term" value="C:plasma membrane"/>
    <property type="evidence" value="ECO:0007669"/>
    <property type="project" value="UniProtKB-SubCell"/>
</dbReference>
<evidence type="ECO:0000256" key="6">
    <source>
        <dbReference type="SAM" id="Phobius"/>
    </source>
</evidence>
<proteinExistence type="predicted"/>
<dbReference type="PANTHER" id="PTHR30294:SF29">
    <property type="entry name" value="MULTIDRUG ABC TRANSPORTER PERMEASE YBHS-RELATED"/>
    <property type="match status" value="1"/>
</dbReference>
<dbReference type="InterPro" id="IPR051449">
    <property type="entry name" value="ABC-2_transporter_component"/>
</dbReference>
<dbReference type="PANTHER" id="PTHR30294">
    <property type="entry name" value="MEMBRANE COMPONENT OF ABC TRANSPORTER YHHJ-RELATED"/>
    <property type="match status" value="1"/>
</dbReference>
<gene>
    <name evidence="8" type="ORF">CGC50_01150</name>
</gene>
<protein>
    <submittedName>
        <fullName evidence="8">Gliding motility-associated ABC transporter permease subunit GldF</fullName>
    </submittedName>
</protein>
<dbReference type="EMBL" id="CP022386">
    <property type="protein sequence ID" value="ATA85882.1"/>
    <property type="molecule type" value="Genomic_DNA"/>
</dbReference>
<evidence type="ECO:0000256" key="5">
    <source>
        <dbReference type="ARBA" id="ARBA00023136"/>
    </source>
</evidence>
<keyword evidence="5 6" id="KW-0472">Membrane</keyword>
<organism evidence="8 9">
    <name type="scientific">Capnocytophaga gingivalis</name>
    <dbReference type="NCBI Taxonomy" id="1017"/>
    <lineage>
        <taxon>Bacteria</taxon>
        <taxon>Pseudomonadati</taxon>
        <taxon>Bacteroidota</taxon>
        <taxon>Flavobacteriia</taxon>
        <taxon>Flavobacteriales</taxon>
        <taxon>Flavobacteriaceae</taxon>
        <taxon>Capnocytophaga</taxon>
    </lineage>
</organism>
<keyword evidence="2" id="KW-1003">Cell membrane</keyword>
<dbReference type="RefSeq" id="WP_095909345.1">
    <property type="nucleotide sequence ID" value="NZ_CAUVLU010000022.1"/>
</dbReference>
<feature type="transmembrane region" description="Helical" evidence="6">
    <location>
        <begin position="165"/>
        <end position="182"/>
    </location>
</feature>
<keyword evidence="3 6" id="KW-0812">Transmembrane</keyword>
<evidence type="ECO:0000313" key="8">
    <source>
        <dbReference type="EMBL" id="ATA85882.1"/>
    </source>
</evidence>
<keyword evidence="4 6" id="KW-1133">Transmembrane helix</keyword>
<feature type="domain" description="ABC-2 type transporter transmembrane" evidence="7">
    <location>
        <begin position="53"/>
        <end position="180"/>
    </location>
</feature>
<comment type="subcellular location">
    <subcellularLocation>
        <location evidence="1">Cell membrane</location>
        <topology evidence="1">Multi-pass membrane protein</topology>
    </subcellularLocation>
</comment>
<feature type="transmembrane region" description="Helical" evidence="6">
    <location>
        <begin position="12"/>
        <end position="33"/>
    </location>
</feature>
<evidence type="ECO:0000259" key="7">
    <source>
        <dbReference type="Pfam" id="PF12698"/>
    </source>
</evidence>
<reference evidence="9" key="1">
    <citation type="submission" date="2017-06" db="EMBL/GenBank/DDBJ databases">
        <title>Capnocytophaga spp. assemblies.</title>
        <authorList>
            <person name="Gulvik C.A."/>
        </authorList>
    </citation>
    <scope>NUCLEOTIDE SEQUENCE [LARGE SCALE GENOMIC DNA]</scope>
    <source>
        <strain evidence="9">H1496</strain>
    </source>
</reference>
<dbReference type="OrthoDB" id="9794512at2"/>
<sequence>MKALFKKEIRYFFTSSIGYVVIAAFLLFNNLFLWILSGDYNIFESGFASLQPFFLLSAWIFVFLTPALTMRIISEEKRSGMLPLLFTYPISTWKIVLAKYLSVLFFIFVLLLFSGIYVYMVWQLGIPKGNMDMASTIGSYIALFLLGATFVAVGMLSSALSQSQIIAFVIATFLNFFLFFGLDEIITLFSDNLLFSVGFKAHFEDISRGVIDTRNILYFLCITLFFLYVTQLFLQAEKK</sequence>
<feature type="transmembrane region" description="Helical" evidence="6">
    <location>
        <begin position="53"/>
        <end position="73"/>
    </location>
</feature>
<feature type="transmembrane region" description="Helical" evidence="6">
    <location>
        <begin position="100"/>
        <end position="122"/>
    </location>
</feature>
<evidence type="ECO:0000256" key="4">
    <source>
        <dbReference type="ARBA" id="ARBA00022989"/>
    </source>
</evidence>
<dbReference type="KEGG" id="cgh:CGC50_01150"/>
<feature type="transmembrane region" description="Helical" evidence="6">
    <location>
        <begin position="134"/>
        <end position="153"/>
    </location>
</feature>
<feature type="transmembrane region" description="Helical" evidence="6">
    <location>
        <begin position="216"/>
        <end position="234"/>
    </location>
</feature>
<evidence type="ECO:0000313" key="9">
    <source>
        <dbReference type="Proteomes" id="UP000217250"/>
    </source>
</evidence>
<dbReference type="Pfam" id="PF12698">
    <property type="entry name" value="ABC2_membrane_3"/>
    <property type="match status" value="1"/>
</dbReference>